<dbReference type="Proteomes" id="UP000699462">
    <property type="component" value="Unassembled WGS sequence"/>
</dbReference>
<comment type="caution">
    <text evidence="2">The sequence shown here is derived from an EMBL/GenBank/DDBJ whole genome shotgun (WGS) entry which is preliminary data.</text>
</comment>
<dbReference type="EMBL" id="JTDF01010749">
    <property type="protein sequence ID" value="KAF8563767.1"/>
    <property type="molecule type" value="Genomic_DNA"/>
</dbReference>
<evidence type="ECO:0000256" key="1">
    <source>
        <dbReference type="SAM" id="MobiDB-lite"/>
    </source>
</evidence>
<protein>
    <submittedName>
        <fullName evidence="2">Uncharacterized protein</fullName>
    </submittedName>
</protein>
<feature type="compositionally biased region" description="Polar residues" evidence="1">
    <location>
        <begin position="50"/>
        <end position="66"/>
    </location>
</feature>
<evidence type="ECO:0000313" key="3">
    <source>
        <dbReference type="Proteomes" id="UP000699462"/>
    </source>
</evidence>
<proteinExistence type="predicted"/>
<sequence>VVQERHHQYRQLDLQDEQSVLNLTVGSDLTKGAPQQNSSSLEPEDETSPTDEQTGASATVEQPSQKADQDSRIVDENDGENAQRVPEEQEVGE</sequence>
<evidence type="ECO:0000313" key="2">
    <source>
        <dbReference type="EMBL" id="KAF8563767.1"/>
    </source>
</evidence>
<reference evidence="2 3" key="1">
    <citation type="submission" date="2019-07" db="EMBL/GenBank/DDBJ databases">
        <title>Annotation for the trematode Paragonimus westermani.</title>
        <authorList>
            <person name="Choi Y.-J."/>
        </authorList>
    </citation>
    <scope>NUCLEOTIDE SEQUENCE [LARGE SCALE GENOMIC DNA]</scope>
    <source>
        <strain evidence="2">180907_Pwestermani</strain>
    </source>
</reference>
<dbReference type="AlphaFoldDB" id="A0A8T0DAP2"/>
<feature type="region of interest" description="Disordered" evidence="1">
    <location>
        <begin position="25"/>
        <end position="93"/>
    </location>
</feature>
<dbReference type="OrthoDB" id="10378846at2759"/>
<accession>A0A8T0DAP2</accession>
<keyword evidence="3" id="KW-1185">Reference proteome</keyword>
<feature type="non-terminal residue" evidence="2">
    <location>
        <position position="1"/>
    </location>
</feature>
<name>A0A8T0DAP2_9TREM</name>
<feature type="compositionally biased region" description="Polar residues" evidence="1">
    <location>
        <begin position="25"/>
        <end position="41"/>
    </location>
</feature>
<gene>
    <name evidence="2" type="ORF">P879_11761</name>
</gene>
<organism evidence="2 3">
    <name type="scientific">Paragonimus westermani</name>
    <dbReference type="NCBI Taxonomy" id="34504"/>
    <lineage>
        <taxon>Eukaryota</taxon>
        <taxon>Metazoa</taxon>
        <taxon>Spiralia</taxon>
        <taxon>Lophotrochozoa</taxon>
        <taxon>Platyhelminthes</taxon>
        <taxon>Trematoda</taxon>
        <taxon>Digenea</taxon>
        <taxon>Plagiorchiida</taxon>
        <taxon>Troglotremata</taxon>
        <taxon>Troglotrematidae</taxon>
        <taxon>Paragonimus</taxon>
    </lineage>
</organism>